<keyword evidence="6 7" id="KW-0998">Cell outer membrane</keyword>
<dbReference type="InterPro" id="IPR023996">
    <property type="entry name" value="TonB-dep_OMP_SusC/RagA"/>
</dbReference>
<evidence type="ECO:0000313" key="10">
    <source>
        <dbReference type="Proteomes" id="UP001165302"/>
    </source>
</evidence>
<comment type="similarity">
    <text evidence="7">Belongs to the TonB-dependent receptor family.</text>
</comment>
<dbReference type="NCBIfam" id="TIGR04057">
    <property type="entry name" value="SusC_RagA_signa"/>
    <property type="match status" value="1"/>
</dbReference>
<evidence type="ECO:0000256" key="5">
    <source>
        <dbReference type="ARBA" id="ARBA00023136"/>
    </source>
</evidence>
<dbReference type="SUPFAM" id="SSF49464">
    <property type="entry name" value="Carboxypeptidase regulatory domain-like"/>
    <property type="match status" value="1"/>
</dbReference>
<dbReference type="InterPro" id="IPR036942">
    <property type="entry name" value="Beta-barrel_TonB_sf"/>
</dbReference>
<evidence type="ECO:0000256" key="6">
    <source>
        <dbReference type="ARBA" id="ARBA00023237"/>
    </source>
</evidence>
<organism evidence="9 10">
    <name type="scientific">Sphingobacterium bovistauri</name>
    <dbReference type="NCBI Taxonomy" id="2781959"/>
    <lineage>
        <taxon>Bacteria</taxon>
        <taxon>Pseudomonadati</taxon>
        <taxon>Bacteroidota</taxon>
        <taxon>Sphingobacteriia</taxon>
        <taxon>Sphingobacteriales</taxon>
        <taxon>Sphingobacteriaceae</taxon>
        <taxon>Sphingobacterium</taxon>
    </lineage>
</organism>
<keyword evidence="3 7" id="KW-1134">Transmembrane beta strand</keyword>
<dbReference type="Pfam" id="PF13715">
    <property type="entry name" value="CarbopepD_reg_2"/>
    <property type="match status" value="1"/>
</dbReference>
<evidence type="ECO:0000256" key="2">
    <source>
        <dbReference type="ARBA" id="ARBA00022448"/>
    </source>
</evidence>
<protein>
    <submittedName>
        <fullName evidence="9">SusC/RagA family TonB-linked outer membrane protein</fullName>
    </submittedName>
</protein>
<accession>A0ABS7Z7W8</accession>
<evidence type="ECO:0000256" key="7">
    <source>
        <dbReference type="PROSITE-ProRule" id="PRU01360"/>
    </source>
</evidence>
<dbReference type="Pfam" id="PF07715">
    <property type="entry name" value="Plug"/>
    <property type="match status" value="1"/>
</dbReference>
<evidence type="ECO:0000256" key="4">
    <source>
        <dbReference type="ARBA" id="ARBA00022692"/>
    </source>
</evidence>
<dbReference type="InterPro" id="IPR008969">
    <property type="entry name" value="CarboxyPept-like_regulatory"/>
</dbReference>
<dbReference type="InterPro" id="IPR039426">
    <property type="entry name" value="TonB-dep_rcpt-like"/>
</dbReference>
<reference evidence="9" key="1">
    <citation type="submission" date="2020-10" db="EMBL/GenBank/DDBJ databases">
        <authorList>
            <person name="Lu T."/>
            <person name="Wang Q."/>
            <person name="Han X."/>
        </authorList>
    </citation>
    <scope>NUCLEOTIDE SEQUENCE</scope>
    <source>
        <strain evidence="9">WQ 366</strain>
    </source>
</reference>
<evidence type="ECO:0000256" key="1">
    <source>
        <dbReference type="ARBA" id="ARBA00004571"/>
    </source>
</evidence>
<dbReference type="InterPro" id="IPR037066">
    <property type="entry name" value="Plug_dom_sf"/>
</dbReference>
<sequence length="1122" mass="125456">MCKVLSKLIYPTLLIAIWVCNVQFVFGQTKPITIDKKGVTLNEFLTDIRKQTGYNFVFSSNKLNFNQRINPKFKNADINDVLIKYFNPTTGVVFIINKETIVLMDEERAVKKTYKGRVFNAVSKKPIAGATISSGVKKINSRSDEKGNFQLELPEYESYLVVSFLGMNNEKVSLRHGTELVVELSERTESIADVVVTGLFSRPTENFTGAATAVTGDQLRSVNAMSVFDALKVFDPAVRIPDNLEFGSDPNQLPKISLRGTNNFPVQGEGGVSNQSGADFMAAYQSNPSMPLFMLDGFEASLQKIYDLDINRIDKITILKDAVATSAYGSRAANGVIVVETKQPQAGRLNVSFTSTLQITAPDLTSYNLLNAKDKLELERISGIYKTNRPENQLILDQRYSNRMAAVASGVDTYWLSQPLQTGVGTKQSIYVEGGDNHVRYGASAGYTNNKGVMKGSDRETFEGGMVLSYRKNNFILRNQLNINTNTSENSPYGSFGDYSRMNPYWNPYDANGNVVKTLENIMNFGVGGTSNISNPLYNANIGTVNFTKYTGINNNTFLEWRLDGGFRITGKLGINKQNDESNVFLPADHTAFSNITDYNSEAYATRGSYDRSNSSFFNYDASLVGDYSKTFGKNLIFATLGVSAAEQQSKSTGISVIGFPNNRLDEIFYGNAYQNGSRPRGQNNITRRFSSFANFNYTYDRRILFDLALNVDGSTQFGELNRYAPFGAVGLGWNMHEESFMTSMRPYINRFKIRGGIGTTGSQQFPPYMAITTYGYNTAQDYLGGYGATVLGYGNTNLKWQETMKYNMGADLAFWADRFIMRIDAYYELTNNLLLDVNTPPSLGVSSYKENMGKLANKGIEGNLNAFIFKPGESKLTWSVFVNAIHNRNEIKEISNALKKMNEANDQNNQRLPQQRYVEGESVNSIWAVLSAGIDPSTGQELFYDRNGELTYVWNAQDKVIVGDGIPKISGNFGTNLAYKGWQFGAYFSYQTGAKQYNQTLVDYVENANLNMNVDERVFLDRWTKPGDVTFFKGLTDVEGNTVTSATLATSRFMQKNNYLNFTSISLGYILPERWTNKWKLKNTRLTMQGNNILQLSTIQVERGLAYPFARNFTFTLNTSF</sequence>
<keyword evidence="2 7" id="KW-0813">Transport</keyword>
<proteinExistence type="inferred from homology"/>
<dbReference type="Gene3D" id="2.40.170.20">
    <property type="entry name" value="TonB-dependent receptor, beta-barrel domain"/>
    <property type="match status" value="1"/>
</dbReference>
<dbReference type="Proteomes" id="UP001165302">
    <property type="component" value="Unassembled WGS sequence"/>
</dbReference>
<dbReference type="Gene3D" id="2.170.130.10">
    <property type="entry name" value="TonB-dependent receptor, plug domain"/>
    <property type="match status" value="1"/>
</dbReference>
<comment type="subcellular location">
    <subcellularLocation>
        <location evidence="1 7">Cell outer membrane</location>
        <topology evidence="1 7">Multi-pass membrane protein</topology>
    </subcellularLocation>
</comment>
<evidence type="ECO:0000259" key="8">
    <source>
        <dbReference type="Pfam" id="PF07715"/>
    </source>
</evidence>
<dbReference type="InterPro" id="IPR012910">
    <property type="entry name" value="Plug_dom"/>
</dbReference>
<evidence type="ECO:0000256" key="3">
    <source>
        <dbReference type="ARBA" id="ARBA00022452"/>
    </source>
</evidence>
<dbReference type="NCBIfam" id="TIGR04056">
    <property type="entry name" value="OMP_RagA_SusC"/>
    <property type="match status" value="1"/>
</dbReference>
<comment type="caution">
    <text evidence="9">The sequence shown here is derived from an EMBL/GenBank/DDBJ whole genome shotgun (WGS) entry which is preliminary data.</text>
</comment>
<name>A0ABS7Z7W8_9SPHI</name>
<dbReference type="InterPro" id="IPR023997">
    <property type="entry name" value="TonB-dep_OMP_SusC/RagA_CS"/>
</dbReference>
<keyword evidence="5 7" id="KW-0472">Membrane</keyword>
<keyword evidence="10" id="KW-1185">Reference proteome</keyword>
<gene>
    <name evidence="9" type="ORF">IPZ78_13910</name>
</gene>
<dbReference type="EMBL" id="JADEYP010000029">
    <property type="protein sequence ID" value="MCA5006245.1"/>
    <property type="molecule type" value="Genomic_DNA"/>
</dbReference>
<dbReference type="PROSITE" id="PS52016">
    <property type="entry name" value="TONB_DEPENDENT_REC_3"/>
    <property type="match status" value="1"/>
</dbReference>
<evidence type="ECO:0000313" key="9">
    <source>
        <dbReference type="EMBL" id="MCA5006245.1"/>
    </source>
</evidence>
<dbReference type="Gene3D" id="2.60.40.1120">
    <property type="entry name" value="Carboxypeptidase-like, regulatory domain"/>
    <property type="match status" value="1"/>
</dbReference>
<feature type="domain" description="TonB-dependent receptor plug" evidence="8">
    <location>
        <begin position="206"/>
        <end position="336"/>
    </location>
</feature>
<keyword evidence="4 7" id="KW-0812">Transmembrane</keyword>
<dbReference type="SUPFAM" id="SSF56935">
    <property type="entry name" value="Porins"/>
    <property type="match status" value="1"/>
</dbReference>